<dbReference type="InterPro" id="IPR010380">
    <property type="entry name" value="DUF975"/>
</dbReference>
<feature type="transmembrane region" description="Helical" evidence="1">
    <location>
        <begin position="149"/>
        <end position="167"/>
    </location>
</feature>
<reference evidence="2 3" key="1">
    <citation type="submission" date="2022-06" db="EMBL/GenBank/DDBJ databases">
        <title>Isolation of gut microbiota from human fecal samples.</title>
        <authorList>
            <person name="Pamer E.G."/>
            <person name="Barat B."/>
            <person name="Waligurski E."/>
            <person name="Medina S."/>
            <person name="Paddock L."/>
            <person name="Mostad J."/>
        </authorList>
    </citation>
    <scope>NUCLEOTIDE SEQUENCE [LARGE SCALE GENOMIC DNA]</scope>
    <source>
        <strain evidence="2 3">DFI.7.95</strain>
    </source>
</reference>
<dbReference type="RefSeq" id="WP_216556466.1">
    <property type="nucleotide sequence ID" value="NZ_JAHLOH010000019.1"/>
</dbReference>
<keyword evidence="1" id="KW-0472">Membrane</keyword>
<name>A0ABT1SDR1_9FIRM</name>
<feature type="transmembrane region" description="Helical" evidence="1">
    <location>
        <begin position="18"/>
        <end position="37"/>
    </location>
</feature>
<evidence type="ECO:0000313" key="2">
    <source>
        <dbReference type="EMBL" id="MCQ4924626.1"/>
    </source>
</evidence>
<comment type="caution">
    <text evidence="2">The sequence shown here is derived from an EMBL/GenBank/DDBJ whole genome shotgun (WGS) entry which is preliminary data.</text>
</comment>
<proteinExistence type="predicted"/>
<dbReference type="Pfam" id="PF06161">
    <property type="entry name" value="DUF975"/>
    <property type="match status" value="1"/>
</dbReference>
<dbReference type="EMBL" id="JANGAC010000014">
    <property type="protein sequence ID" value="MCQ4924626.1"/>
    <property type="molecule type" value="Genomic_DNA"/>
</dbReference>
<dbReference type="Proteomes" id="UP001524478">
    <property type="component" value="Unassembled WGS sequence"/>
</dbReference>
<evidence type="ECO:0000313" key="3">
    <source>
        <dbReference type="Proteomes" id="UP001524478"/>
    </source>
</evidence>
<keyword evidence="1" id="KW-1133">Transmembrane helix</keyword>
<organism evidence="2 3">
    <name type="scientific">Tissierella carlieri</name>
    <dbReference type="NCBI Taxonomy" id="689904"/>
    <lineage>
        <taxon>Bacteria</taxon>
        <taxon>Bacillati</taxon>
        <taxon>Bacillota</taxon>
        <taxon>Tissierellia</taxon>
        <taxon>Tissierellales</taxon>
        <taxon>Tissierellaceae</taxon>
        <taxon>Tissierella</taxon>
    </lineage>
</organism>
<sequence>MWSRESIKNYAKDFLRKYYWKTFLVCLIVAIIGNSSGNGQVRLSTEYSQNQTINGVRNKIALESNNPVLNFTIRKLGRSPIFYISKGLIIAMIIFFIILLITVGYALEVGKNRFFLRGFKDDVSINNLFSTFNSNEYFGIVKTQFIRGLYNLLWTLLLIIPGIIKAYEYSMVPYILSEEPNLPSDEVISRSRRMTDGHKMDMFVLDLSFLGWYILGLFFFGIGGIFVNPYKEATMARLYNILSGNDSIDDIPILE</sequence>
<dbReference type="PANTHER" id="PTHR40076">
    <property type="entry name" value="MEMBRANE PROTEIN-RELATED"/>
    <property type="match status" value="1"/>
</dbReference>
<feature type="transmembrane region" description="Helical" evidence="1">
    <location>
        <begin position="209"/>
        <end position="227"/>
    </location>
</feature>
<gene>
    <name evidence="2" type="ORF">NE686_16100</name>
</gene>
<evidence type="ECO:0000256" key="1">
    <source>
        <dbReference type="SAM" id="Phobius"/>
    </source>
</evidence>
<keyword evidence="1" id="KW-0812">Transmembrane</keyword>
<protein>
    <submittedName>
        <fullName evidence="2">DUF975 family protein</fullName>
    </submittedName>
</protein>
<accession>A0ABT1SDR1</accession>
<feature type="transmembrane region" description="Helical" evidence="1">
    <location>
        <begin position="81"/>
        <end position="107"/>
    </location>
</feature>
<keyword evidence="3" id="KW-1185">Reference proteome</keyword>
<dbReference type="PANTHER" id="PTHR40076:SF1">
    <property type="entry name" value="MEMBRANE PROTEIN"/>
    <property type="match status" value="1"/>
</dbReference>